<keyword evidence="4 15" id="KW-1003">Cell membrane</keyword>
<comment type="subcellular location">
    <subcellularLocation>
        <location evidence="1">Cell membrane</location>
        <topology evidence="1">Multi-pass membrane protein</topology>
    </subcellularLocation>
</comment>
<dbReference type="InterPro" id="IPR021993">
    <property type="entry name" value="ATPase-cat-bd"/>
</dbReference>
<dbReference type="GO" id="GO:0005524">
    <property type="term" value="F:ATP binding"/>
    <property type="evidence" value="ECO:0007669"/>
    <property type="project" value="UniProtKB-UniRule"/>
</dbReference>
<evidence type="ECO:0000256" key="6">
    <source>
        <dbReference type="ARBA" id="ARBA00022692"/>
    </source>
</evidence>
<feature type="transmembrane region" description="Helical" evidence="15">
    <location>
        <begin position="185"/>
        <end position="207"/>
    </location>
</feature>
<keyword evidence="10" id="KW-0460">Magnesium</keyword>
<evidence type="ECO:0000256" key="7">
    <source>
        <dbReference type="ARBA" id="ARBA00022723"/>
    </source>
</evidence>
<dbReference type="PRINTS" id="PR00119">
    <property type="entry name" value="CATATPASE"/>
</dbReference>
<dbReference type="Gene3D" id="3.40.1110.10">
    <property type="entry name" value="Calcium-transporting ATPase, cytoplasmic domain N"/>
    <property type="match status" value="1"/>
</dbReference>
<evidence type="ECO:0000256" key="12">
    <source>
        <dbReference type="ARBA" id="ARBA00022989"/>
    </source>
</evidence>
<dbReference type="CDD" id="cd00371">
    <property type="entry name" value="HMA"/>
    <property type="match status" value="1"/>
</dbReference>
<dbReference type="PROSITE" id="PS00154">
    <property type="entry name" value="ATPASE_E1_E2"/>
    <property type="match status" value="1"/>
</dbReference>
<dbReference type="InterPro" id="IPR059000">
    <property type="entry name" value="ATPase_P-type_domA"/>
</dbReference>
<evidence type="ECO:0000256" key="10">
    <source>
        <dbReference type="ARBA" id="ARBA00022842"/>
    </source>
</evidence>
<sequence length="806" mass="87156">MEQNLGLCYHCGEPNSSNPEITLVIAGKQRNFCCQGCKAVAKIISDSGMEGFYQHRSELSVTPQDIAESTKHELELYDNLELQQDFVTRVEQTEDQHSTNEATLIIEGITCAACIWLLEKQVSSKHGVNSFHINHTTQRATLTWSSQETKLSDILLVIYQLGYKAQPFKPNLEEEILNKERKRAILRLGIAGFAMMQNMMFSVPLYVGMVSGISDNFLLLFRWVSLLVTTPVVLYSARPFFTAAMRDIKTRHLTMDVPVSLAIAIAFIASAYITVTGGEDVYFDSVAMFTFFLLLGRFLESQARLKSGQSISQLTSLIPPSAIKIVEGDEVVIAAKNLKVGDRIRVKPTTVIPADGIVVEGQSSVDESALTGEFMPIIKATGDKVTGGTSNVENVIEITVTAVGSNAKISSIMRLLNRAQGEKPKAALIADKVASYFVAAVLLITSGVFLFWWAKGSPDAFSIALSVLVVTCPCALSLATPTALTAATNALRAKGFLITRGHVLESLALANNLIFDKTGTLTVGQIVITEVRSESGLARDQLLSIAASLEQHSEHPIAKAFKGIRTLPVESIIATPGGGIEGVVEGNRYRLGHLSYAAEIIDQYDGNTQPPSQAQWLALSNTEEVIGWFLIGDKLREESKEVITNLQSENYQCTLLSGDQSDAVTLTATALGIKQAIGAASPEEKLRYMQSKQKLGQNTVMIGDGLNDVPVMAGTQLSIAMGNANDLTKLKADAILLSSNLNTLHLALATGKKTRKIIRQNISWAIGYNLLALPLAASGMIPPYAAAIGMSASSLIVVCNAMRLRV</sequence>
<dbReference type="CDD" id="cd02079">
    <property type="entry name" value="P-type_ATPase_HM"/>
    <property type="match status" value="1"/>
</dbReference>
<dbReference type="SUPFAM" id="SSF56784">
    <property type="entry name" value="HAD-like"/>
    <property type="match status" value="1"/>
</dbReference>
<feature type="transmembrane region" description="Helical" evidence="15">
    <location>
        <begin position="460"/>
        <end position="484"/>
    </location>
</feature>
<dbReference type="InterPro" id="IPR006121">
    <property type="entry name" value="HMA_dom"/>
</dbReference>
<dbReference type="Pfam" id="PF00403">
    <property type="entry name" value="HMA"/>
    <property type="match status" value="1"/>
</dbReference>
<keyword evidence="6 15" id="KW-0812">Transmembrane</keyword>
<dbReference type="AlphaFoldDB" id="A0A9E8HL33"/>
<dbReference type="GO" id="GO:0005886">
    <property type="term" value="C:plasma membrane"/>
    <property type="evidence" value="ECO:0007669"/>
    <property type="project" value="UniProtKB-SubCell"/>
</dbReference>
<protein>
    <submittedName>
        <fullName evidence="17">Heavy metal translocating P-type ATPase metal-binding domain-containing protein</fullName>
    </submittedName>
</protein>
<dbReference type="GO" id="GO:0043682">
    <property type="term" value="F:P-type divalent copper transporter activity"/>
    <property type="evidence" value="ECO:0007669"/>
    <property type="project" value="TreeGrafter"/>
</dbReference>
<keyword evidence="13" id="KW-0406">Ion transport</keyword>
<evidence type="ECO:0000256" key="11">
    <source>
        <dbReference type="ARBA" id="ARBA00022967"/>
    </source>
</evidence>
<keyword evidence="3" id="KW-0813">Transport</keyword>
<evidence type="ECO:0000313" key="17">
    <source>
        <dbReference type="EMBL" id="UZW76434.1"/>
    </source>
</evidence>
<dbReference type="PANTHER" id="PTHR43520:SF5">
    <property type="entry name" value="CATION-TRANSPORTING P-TYPE ATPASE-RELATED"/>
    <property type="match status" value="1"/>
</dbReference>
<feature type="transmembrane region" description="Helical" evidence="15">
    <location>
        <begin position="433"/>
        <end position="454"/>
    </location>
</feature>
<dbReference type="EMBL" id="CP101527">
    <property type="protein sequence ID" value="UZW76434.1"/>
    <property type="molecule type" value="Genomic_DNA"/>
</dbReference>
<dbReference type="GO" id="GO:0055070">
    <property type="term" value="P:copper ion homeostasis"/>
    <property type="evidence" value="ECO:0007669"/>
    <property type="project" value="TreeGrafter"/>
</dbReference>
<keyword evidence="14 15" id="KW-0472">Membrane</keyword>
<evidence type="ECO:0000256" key="8">
    <source>
        <dbReference type="ARBA" id="ARBA00022741"/>
    </source>
</evidence>
<gene>
    <name evidence="17" type="ORF">NNL22_07550</name>
</gene>
<keyword evidence="9 15" id="KW-0067">ATP-binding</keyword>
<dbReference type="SUPFAM" id="SSF81653">
    <property type="entry name" value="Calcium ATPase, transduction domain A"/>
    <property type="match status" value="1"/>
</dbReference>
<keyword evidence="11" id="KW-1278">Translocase</keyword>
<dbReference type="InterPro" id="IPR018303">
    <property type="entry name" value="ATPase_P-typ_P_site"/>
</dbReference>
<dbReference type="Proteomes" id="UP001164472">
    <property type="component" value="Chromosome"/>
</dbReference>
<dbReference type="InterPro" id="IPR023214">
    <property type="entry name" value="HAD_sf"/>
</dbReference>
<dbReference type="InterPro" id="IPR036163">
    <property type="entry name" value="HMA_dom_sf"/>
</dbReference>
<evidence type="ECO:0000313" key="18">
    <source>
        <dbReference type="Proteomes" id="UP001164472"/>
    </source>
</evidence>
<dbReference type="InterPro" id="IPR027256">
    <property type="entry name" value="P-typ_ATPase_IB"/>
</dbReference>
<dbReference type="FunFam" id="2.70.150.10:FF:000002">
    <property type="entry name" value="Copper-transporting ATPase 1, putative"/>
    <property type="match status" value="1"/>
</dbReference>
<dbReference type="SUPFAM" id="SSF81665">
    <property type="entry name" value="Calcium ATPase, transmembrane domain M"/>
    <property type="match status" value="1"/>
</dbReference>
<dbReference type="NCBIfam" id="TIGR01511">
    <property type="entry name" value="ATPase-IB1_Cu"/>
    <property type="match status" value="1"/>
</dbReference>
<dbReference type="Gene3D" id="2.70.150.10">
    <property type="entry name" value="Calcium-transporting ATPase, cytoplasmic transduction domain A"/>
    <property type="match status" value="1"/>
</dbReference>
<feature type="transmembrane region" description="Helical" evidence="15">
    <location>
        <begin position="219"/>
        <end position="237"/>
    </location>
</feature>
<organism evidence="17 18">
    <name type="scientific">Alkalimarinus sediminis</name>
    <dbReference type="NCBI Taxonomy" id="1632866"/>
    <lineage>
        <taxon>Bacteria</taxon>
        <taxon>Pseudomonadati</taxon>
        <taxon>Pseudomonadota</taxon>
        <taxon>Gammaproteobacteria</taxon>
        <taxon>Alteromonadales</taxon>
        <taxon>Alteromonadaceae</taxon>
        <taxon>Alkalimarinus</taxon>
    </lineage>
</organism>
<evidence type="ECO:0000256" key="15">
    <source>
        <dbReference type="RuleBase" id="RU362081"/>
    </source>
</evidence>
<evidence type="ECO:0000256" key="4">
    <source>
        <dbReference type="ARBA" id="ARBA00022475"/>
    </source>
</evidence>
<dbReference type="Pfam" id="PF12156">
    <property type="entry name" value="ATPase-cat_bd"/>
    <property type="match status" value="1"/>
</dbReference>
<comment type="similarity">
    <text evidence="2 15">Belongs to the cation transport ATPase (P-type) (TC 3.A.3) family. Type IB subfamily.</text>
</comment>
<keyword evidence="5" id="KW-0597">Phosphoprotein</keyword>
<keyword evidence="7 15" id="KW-0479">Metal-binding</keyword>
<dbReference type="NCBIfam" id="TIGR01512">
    <property type="entry name" value="ATPase-IB2_Cd"/>
    <property type="match status" value="1"/>
</dbReference>
<evidence type="ECO:0000256" key="3">
    <source>
        <dbReference type="ARBA" id="ARBA00022448"/>
    </source>
</evidence>
<dbReference type="NCBIfam" id="TIGR01525">
    <property type="entry name" value="ATPase-IB_hvy"/>
    <property type="match status" value="1"/>
</dbReference>
<dbReference type="Pfam" id="PF00702">
    <property type="entry name" value="Hydrolase"/>
    <property type="match status" value="1"/>
</dbReference>
<dbReference type="InterPro" id="IPR001757">
    <property type="entry name" value="P_typ_ATPase"/>
</dbReference>
<dbReference type="RefSeq" id="WP_251811823.1">
    <property type="nucleotide sequence ID" value="NZ_CP101527.1"/>
</dbReference>
<dbReference type="InterPro" id="IPR036412">
    <property type="entry name" value="HAD-like_sf"/>
</dbReference>
<feature type="transmembrane region" description="Helical" evidence="15">
    <location>
        <begin position="762"/>
        <end position="778"/>
    </location>
</feature>
<feature type="transmembrane region" description="Helical" evidence="15">
    <location>
        <begin position="784"/>
        <end position="802"/>
    </location>
</feature>
<proteinExistence type="inferred from homology"/>
<dbReference type="Gene3D" id="3.30.70.100">
    <property type="match status" value="1"/>
</dbReference>
<feature type="transmembrane region" description="Helical" evidence="15">
    <location>
        <begin position="281"/>
        <end position="299"/>
    </location>
</feature>
<dbReference type="SUPFAM" id="SSF55008">
    <property type="entry name" value="HMA, heavy metal-associated domain"/>
    <property type="match status" value="1"/>
</dbReference>
<dbReference type="PANTHER" id="PTHR43520">
    <property type="entry name" value="ATP7, ISOFORM B"/>
    <property type="match status" value="1"/>
</dbReference>
<keyword evidence="12 15" id="KW-1133">Transmembrane helix</keyword>
<dbReference type="Pfam" id="PF00122">
    <property type="entry name" value="E1-E2_ATPase"/>
    <property type="match status" value="1"/>
</dbReference>
<evidence type="ECO:0000256" key="5">
    <source>
        <dbReference type="ARBA" id="ARBA00022553"/>
    </source>
</evidence>
<dbReference type="GO" id="GO:0005507">
    <property type="term" value="F:copper ion binding"/>
    <property type="evidence" value="ECO:0007669"/>
    <property type="project" value="TreeGrafter"/>
</dbReference>
<evidence type="ECO:0000256" key="13">
    <source>
        <dbReference type="ARBA" id="ARBA00023065"/>
    </source>
</evidence>
<dbReference type="KEGG" id="asem:NNL22_07550"/>
<reference evidence="17" key="1">
    <citation type="submission" date="2022-07" db="EMBL/GenBank/DDBJ databases">
        <title>Alkalimarinus sp. nov., isolated from gut of a Alitta virens.</title>
        <authorList>
            <person name="Yang A.I."/>
            <person name="Shin N.-R."/>
        </authorList>
    </citation>
    <scope>NUCLEOTIDE SEQUENCE</scope>
    <source>
        <strain evidence="17">FA028</strain>
    </source>
</reference>
<evidence type="ECO:0000259" key="16">
    <source>
        <dbReference type="PROSITE" id="PS50846"/>
    </source>
</evidence>
<evidence type="ECO:0000256" key="1">
    <source>
        <dbReference type="ARBA" id="ARBA00004651"/>
    </source>
</evidence>
<name>A0A9E8HL33_9ALTE</name>
<keyword evidence="8 15" id="KW-0547">Nucleotide-binding</keyword>
<feature type="domain" description="HMA" evidence="16">
    <location>
        <begin position="100"/>
        <end position="166"/>
    </location>
</feature>
<dbReference type="PROSITE" id="PS50846">
    <property type="entry name" value="HMA_2"/>
    <property type="match status" value="1"/>
</dbReference>
<evidence type="ECO:0000256" key="2">
    <source>
        <dbReference type="ARBA" id="ARBA00006024"/>
    </source>
</evidence>
<dbReference type="NCBIfam" id="TIGR01494">
    <property type="entry name" value="ATPase_P-type"/>
    <property type="match status" value="1"/>
</dbReference>
<dbReference type="Gene3D" id="3.40.50.1000">
    <property type="entry name" value="HAD superfamily/HAD-like"/>
    <property type="match status" value="1"/>
</dbReference>
<feature type="transmembrane region" description="Helical" evidence="15">
    <location>
        <begin position="257"/>
        <end position="275"/>
    </location>
</feature>
<accession>A0A9E8HL33</accession>
<dbReference type="InterPro" id="IPR023298">
    <property type="entry name" value="ATPase_P-typ_TM_dom_sf"/>
</dbReference>
<evidence type="ECO:0000256" key="9">
    <source>
        <dbReference type="ARBA" id="ARBA00022840"/>
    </source>
</evidence>
<dbReference type="InterPro" id="IPR023299">
    <property type="entry name" value="ATPase_P-typ_cyto_dom_N"/>
</dbReference>
<keyword evidence="18" id="KW-1185">Reference proteome</keyword>
<evidence type="ECO:0000256" key="14">
    <source>
        <dbReference type="ARBA" id="ARBA00023136"/>
    </source>
</evidence>
<dbReference type="InterPro" id="IPR008250">
    <property type="entry name" value="ATPase_P-typ_transduc_dom_A_sf"/>
</dbReference>
<dbReference type="GO" id="GO:0016887">
    <property type="term" value="F:ATP hydrolysis activity"/>
    <property type="evidence" value="ECO:0007669"/>
    <property type="project" value="InterPro"/>
</dbReference>